<comment type="caution">
    <text evidence="4">The sequence shown here is derived from an EMBL/GenBank/DDBJ whole genome shotgun (WGS) entry which is preliminary data.</text>
</comment>
<evidence type="ECO:0000313" key="4">
    <source>
        <dbReference type="EMBL" id="MDQ1022978.1"/>
    </source>
</evidence>
<dbReference type="PANTHER" id="PTHR39339">
    <property type="entry name" value="SLR1444 PROTEIN"/>
    <property type="match status" value="1"/>
</dbReference>
<reference evidence="4 5" key="1">
    <citation type="submission" date="2023-07" db="EMBL/GenBank/DDBJ databases">
        <title>Comparative genomics of wheat-associated soil bacteria to identify genetic determinants of phenazine resistance.</title>
        <authorList>
            <person name="Mouncey N."/>
        </authorList>
    </citation>
    <scope>NUCLEOTIDE SEQUENCE [LARGE SCALE GENOMIC DNA]</scope>
    <source>
        <strain evidence="4 5">V2I4</strain>
    </source>
</reference>
<name>A0ABU0SHD4_9ACTN</name>
<dbReference type="SMART" id="SM01118">
    <property type="entry name" value="CYTH"/>
    <property type="match status" value="1"/>
</dbReference>
<evidence type="ECO:0000313" key="5">
    <source>
        <dbReference type="Proteomes" id="UP001230328"/>
    </source>
</evidence>
<dbReference type="Gene3D" id="2.40.320.10">
    <property type="entry name" value="Hypothetical Protein Pfu-838710-001"/>
    <property type="match status" value="1"/>
</dbReference>
<dbReference type="CDD" id="cd07374">
    <property type="entry name" value="CYTH-like_Pase"/>
    <property type="match status" value="1"/>
</dbReference>
<dbReference type="Proteomes" id="UP001230328">
    <property type="component" value="Unassembled WGS sequence"/>
</dbReference>
<feature type="domain" description="CHAD" evidence="3">
    <location>
        <begin position="386"/>
        <end position="671"/>
    </location>
</feature>
<evidence type="ECO:0000256" key="1">
    <source>
        <dbReference type="SAM" id="MobiDB-lite"/>
    </source>
</evidence>
<feature type="domain" description="CYTH" evidence="2">
    <location>
        <begin position="153"/>
        <end position="370"/>
    </location>
</feature>
<dbReference type="InterPro" id="IPR023577">
    <property type="entry name" value="CYTH_domain"/>
</dbReference>
<dbReference type="PROSITE" id="PS51707">
    <property type="entry name" value="CYTH"/>
    <property type="match status" value="1"/>
</dbReference>
<organism evidence="4 5">
    <name type="scientific">Streptomyces umbrinus</name>
    <dbReference type="NCBI Taxonomy" id="67370"/>
    <lineage>
        <taxon>Bacteria</taxon>
        <taxon>Bacillati</taxon>
        <taxon>Actinomycetota</taxon>
        <taxon>Actinomycetes</taxon>
        <taxon>Kitasatosporales</taxon>
        <taxon>Streptomycetaceae</taxon>
        <taxon>Streptomyces</taxon>
        <taxon>Streptomyces phaeochromogenes group</taxon>
    </lineage>
</organism>
<evidence type="ECO:0000259" key="3">
    <source>
        <dbReference type="PROSITE" id="PS51708"/>
    </source>
</evidence>
<gene>
    <name evidence="4" type="ORF">QF035_000560</name>
</gene>
<accession>A0ABU0SHD4</accession>
<dbReference type="Gene3D" id="1.40.20.10">
    <property type="entry name" value="CHAD domain"/>
    <property type="match status" value="1"/>
</dbReference>
<dbReference type="SUPFAM" id="SSF55154">
    <property type="entry name" value="CYTH-like phosphatases"/>
    <property type="match status" value="1"/>
</dbReference>
<dbReference type="InterPro" id="IPR007899">
    <property type="entry name" value="CHAD_dom"/>
</dbReference>
<dbReference type="Pfam" id="PF01928">
    <property type="entry name" value="CYTH"/>
    <property type="match status" value="1"/>
</dbReference>
<dbReference type="InterPro" id="IPR038186">
    <property type="entry name" value="CHAD_dom_sf"/>
</dbReference>
<dbReference type="InterPro" id="IPR033469">
    <property type="entry name" value="CYTH-like_dom_sf"/>
</dbReference>
<sequence>MPAFPIVCWAAEETVPCTVLAASLAFSDAAPPRLTTASLLPWPTAAAASPALSAAWAAARCDSFAGAAAPSVTVFFAARALAVGDCPFVVLSLAPAMRAGYPAPRSANSDPRRTDGAPRTEQTAARGPKCEITSKAVFHPADRAYRYYMVQSMRETERKYAVPSSSDTSWLSDASWLSRLARVEGVTAVVDRGAEELDAVYYDTADLRLSGTSATLRRRTGGSDAGWHLKLPLPGDSREEIQSALTDADADAAADTDTYAVPDAMLDLTVSRTRGVRLTPVVRIRSTREVRHLVDAEGTLRAALNIDMVRAESLRAEGRRTAWNEVEVELAEGADPALLDAVDRKLRKKGIARAQSPSKLARALDETAPAARAVGADQSGDLDLNPGSAGEQVLAYVREQIRILTALDPAVRRDRPDSVHKMRVACRRLRSCLRTYRSVLDRDVTDPIRAELKWLAGELGAERDQEVLMERLTHRIHVLPDELVLGPVVARLQTWNVARGTESRQRTLDALGSRRYLTLLDSLATLVEQPPLRAKARKKAGKVMARAVLKEYDRLAGRMAPALDLSPGPKRDVALHEARKAAKKVRYAGEVARPALGKPAKRLGKRVKAVQKVLGDHQDSVVARGTIRDQAVTAQAVGEAGFTWGLLYGTEQAVAHAREREVPAAWESASAPALRKRLRQ</sequence>
<dbReference type="PANTHER" id="PTHR39339:SF1">
    <property type="entry name" value="CHAD DOMAIN-CONTAINING PROTEIN"/>
    <property type="match status" value="1"/>
</dbReference>
<dbReference type="SMART" id="SM00880">
    <property type="entry name" value="CHAD"/>
    <property type="match status" value="1"/>
</dbReference>
<evidence type="ECO:0000259" key="2">
    <source>
        <dbReference type="PROSITE" id="PS51707"/>
    </source>
</evidence>
<keyword evidence="5" id="KW-1185">Reference proteome</keyword>
<dbReference type="PROSITE" id="PS51708">
    <property type="entry name" value="CHAD"/>
    <property type="match status" value="1"/>
</dbReference>
<dbReference type="Pfam" id="PF05235">
    <property type="entry name" value="CHAD"/>
    <property type="match status" value="1"/>
</dbReference>
<protein>
    <submittedName>
        <fullName evidence="4">CHAD domain-containing protein</fullName>
    </submittedName>
</protein>
<feature type="region of interest" description="Disordered" evidence="1">
    <location>
        <begin position="101"/>
        <end position="129"/>
    </location>
</feature>
<dbReference type="EMBL" id="JAUSZI010000002">
    <property type="protein sequence ID" value="MDQ1022978.1"/>
    <property type="molecule type" value="Genomic_DNA"/>
</dbReference>
<proteinExistence type="predicted"/>